<evidence type="ECO:0000313" key="1">
    <source>
        <dbReference type="EMBL" id="KAL0633122.1"/>
    </source>
</evidence>
<dbReference type="EMBL" id="JBBBZM010000136">
    <property type="protein sequence ID" value="KAL0633122.1"/>
    <property type="molecule type" value="Genomic_DNA"/>
</dbReference>
<organism evidence="1 2">
    <name type="scientific">Discina gigas</name>
    <dbReference type="NCBI Taxonomy" id="1032678"/>
    <lineage>
        <taxon>Eukaryota</taxon>
        <taxon>Fungi</taxon>
        <taxon>Dikarya</taxon>
        <taxon>Ascomycota</taxon>
        <taxon>Pezizomycotina</taxon>
        <taxon>Pezizomycetes</taxon>
        <taxon>Pezizales</taxon>
        <taxon>Discinaceae</taxon>
        <taxon>Discina</taxon>
    </lineage>
</organism>
<protein>
    <submittedName>
        <fullName evidence="1">Uncharacterized protein</fullName>
    </submittedName>
</protein>
<reference evidence="1 2" key="1">
    <citation type="submission" date="2024-02" db="EMBL/GenBank/DDBJ databases">
        <title>Discinaceae phylogenomics.</title>
        <authorList>
            <person name="Dirks A.C."/>
            <person name="James T.Y."/>
        </authorList>
    </citation>
    <scope>NUCLEOTIDE SEQUENCE [LARGE SCALE GENOMIC DNA]</scope>
    <source>
        <strain evidence="1 2">ACD0624</strain>
    </source>
</reference>
<dbReference type="Proteomes" id="UP001447188">
    <property type="component" value="Unassembled WGS sequence"/>
</dbReference>
<sequence>MINQKFEQNLGLRVLPPLDPLNEFAIDEYGLLPCYRVNTNDWVRTSDGIFAAEASVCSCKSAHLFG</sequence>
<keyword evidence="2" id="KW-1185">Reference proteome</keyword>
<gene>
    <name evidence="1" type="ORF">Q9L58_007961</name>
</gene>
<accession>A0ABR3GAZ6</accession>
<evidence type="ECO:0000313" key="2">
    <source>
        <dbReference type="Proteomes" id="UP001447188"/>
    </source>
</evidence>
<name>A0ABR3GAZ6_9PEZI</name>
<comment type="caution">
    <text evidence="1">The sequence shown here is derived from an EMBL/GenBank/DDBJ whole genome shotgun (WGS) entry which is preliminary data.</text>
</comment>
<proteinExistence type="predicted"/>